<evidence type="ECO:0000259" key="3">
    <source>
        <dbReference type="PROSITE" id="PS51864"/>
    </source>
</evidence>
<feature type="active site" evidence="1">
    <location>
        <position position="87"/>
    </location>
</feature>
<keyword evidence="5" id="KW-1185">Reference proteome</keyword>
<dbReference type="EC" id="3.4.24.-" evidence="2"/>
<dbReference type="PANTHER" id="PTHR10127:SF855">
    <property type="entry name" value="ASTACIN-LIKE METALLOENDOPEPTIDASE"/>
    <property type="match status" value="1"/>
</dbReference>
<feature type="binding site" evidence="1">
    <location>
        <position position="86"/>
    </location>
    <ligand>
        <name>Zn(2+)</name>
        <dbReference type="ChEBI" id="CHEBI:29105"/>
        <note>catalytic</note>
    </ligand>
</feature>
<dbReference type="PRINTS" id="PR00480">
    <property type="entry name" value="ASTACIN"/>
</dbReference>
<dbReference type="InterPro" id="IPR001506">
    <property type="entry name" value="Peptidase_M12A"/>
</dbReference>
<keyword evidence="1 2" id="KW-0479">Metal-binding</keyword>
<dbReference type="Pfam" id="PF01400">
    <property type="entry name" value="Astacin"/>
    <property type="match status" value="2"/>
</dbReference>
<accession>A0ABN9KT75</accession>
<feature type="domain" description="Peptidase M12A" evidence="3">
    <location>
        <begin position="1"/>
        <end position="219"/>
    </location>
</feature>
<evidence type="ECO:0000313" key="5">
    <source>
        <dbReference type="Proteomes" id="UP001176940"/>
    </source>
</evidence>
<dbReference type="InterPro" id="IPR006026">
    <property type="entry name" value="Peptidase_Metallo"/>
</dbReference>
<evidence type="ECO:0000313" key="4">
    <source>
        <dbReference type="EMBL" id="CAJ0923052.1"/>
    </source>
</evidence>
<dbReference type="SUPFAM" id="SSF55486">
    <property type="entry name" value="Metalloproteases ('zincins'), catalytic domain"/>
    <property type="match status" value="1"/>
</dbReference>
<dbReference type="Gene3D" id="3.40.390.10">
    <property type="entry name" value="Collagenase (Catalytic Domain)"/>
    <property type="match status" value="1"/>
</dbReference>
<gene>
    <name evidence="4" type="ORF">RIMI_LOCUS1912076</name>
</gene>
<proteinExistence type="predicted"/>
<feature type="binding site" evidence="1">
    <location>
        <position position="90"/>
    </location>
    <ligand>
        <name>Zn(2+)</name>
        <dbReference type="ChEBI" id="CHEBI:29105"/>
        <note>catalytic</note>
    </ligand>
</feature>
<evidence type="ECO:0000256" key="1">
    <source>
        <dbReference type="PROSITE-ProRule" id="PRU01211"/>
    </source>
</evidence>
<dbReference type="CDD" id="cd04280">
    <property type="entry name" value="ZnMc_astacin_like"/>
    <property type="match status" value="1"/>
</dbReference>
<keyword evidence="1 2" id="KW-0482">Metalloprotease</keyword>
<name>A0ABN9KT75_9NEOB</name>
<sequence length="344" mass="38472">MATPWAKMAHVSIDWIYEGHKKVILDSMKDVEVSTCIRFVKRSVEKDFINIEPLDGCYSHIGRLQGNQEVSLAFECVNRGKGVVLHELLHVIGFWHEHSRADRDDYVIIRWKNIREGFDAQCCMIQTSEHEIEDLIQQFPGGLNLTSTVQDYMNNFCKQETTNMLVDYDLGSLLHYSSIAFSKNREITIEPRKTNVFIGQRVKLSNSDIARINKLYHCPQDIPSAGQRKDAVAQIQHWNIDKEQGRQTQVELNSKAANELTKTPEGGSSETAIPLVTTEVNSATEFTTGNSRAIRFNEDASPPIAGCSETNLNPLDFSGVAFTNSSMASTLSSSEALTTVSPPS</sequence>
<evidence type="ECO:0000256" key="2">
    <source>
        <dbReference type="RuleBase" id="RU361183"/>
    </source>
</evidence>
<keyword evidence="1 2" id="KW-0378">Hydrolase</keyword>
<keyword evidence="1 2" id="KW-0862">Zinc</keyword>
<reference evidence="4" key="1">
    <citation type="submission" date="2023-07" db="EMBL/GenBank/DDBJ databases">
        <authorList>
            <person name="Stuckert A."/>
        </authorList>
    </citation>
    <scope>NUCLEOTIDE SEQUENCE</scope>
</reference>
<feature type="binding site" evidence="1">
    <location>
        <position position="96"/>
    </location>
    <ligand>
        <name>Zn(2+)</name>
        <dbReference type="ChEBI" id="CHEBI:29105"/>
        <note>catalytic</note>
    </ligand>
</feature>
<dbReference type="InterPro" id="IPR034035">
    <property type="entry name" value="Astacin-like_dom"/>
</dbReference>
<organism evidence="4 5">
    <name type="scientific">Ranitomeya imitator</name>
    <name type="common">mimic poison frog</name>
    <dbReference type="NCBI Taxonomy" id="111125"/>
    <lineage>
        <taxon>Eukaryota</taxon>
        <taxon>Metazoa</taxon>
        <taxon>Chordata</taxon>
        <taxon>Craniata</taxon>
        <taxon>Vertebrata</taxon>
        <taxon>Euteleostomi</taxon>
        <taxon>Amphibia</taxon>
        <taxon>Batrachia</taxon>
        <taxon>Anura</taxon>
        <taxon>Neobatrachia</taxon>
        <taxon>Hyloidea</taxon>
        <taxon>Dendrobatidae</taxon>
        <taxon>Dendrobatinae</taxon>
        <taxon>Ranitomeya</taxon>
    </lineage>
</organism>
<comment type="caution">
    <text evidence="1">Lacks conserved residue(s) required for the propagation of feature annotation.</text>
</comment>
<dbReference type="PROSITE" id="PS51864">
    <property type="entry name" value="ASTACIN"/>
    <property type="match status" value="1"/>
</dbReference>
<protein>
    <recommendedName>
        <fullName evidence="2">Metalloendopeptidase</fullName>
        <ecNumber evidence="2">3.4.24.-</ecNumber>
    </recommendedName>
</protein>
<comment type="cofactor">
    <cofactor evidence="1 2">
        <name>Zn(2+)</name>
        <dbReference type="ChEBI" id="CHEBI:29105"/>
    </cofactor>
    <text evidence="1 2">Binds 1 zinc ion per subunit.</text>
</comment>
<dbReference type="EMBL" id="CAUEEQ010002558">
    <property type="protein sequence ID" value="CAJ0923052.1"/>
    <property type="molecule type" value="Genomic_DNA"/>
</dbReference>
<dbReference type="Proteomes" id="UP001176940">
    <property type="component" value="Unassembled WGS sequence"/>
</dbReference>
<dbReference type="SMART" id="SM00235">
    <property type="entry name" value="ZnMc"/>
    <property type="match status" value="1"/>
</dbReference>
<dbReference type="InterPro" id="IPR024079">
    <property type="entry name" value="MetalloPept_cat_dom_sf"/>
</dbReference>
<comment type="caution">
    <text evidence="4">The sequence shown here is derived from an EMBL/GenBank/DDBJ whole genome shotgun (WGS) entry which is preliminary data.</text>
</comment>
<dbReference type="PANTHER" id="PTHR10127">
    <property type="entry name" value="DISCOIDIN, CUB, EGF, LAMININ , AND ZINC METALLOPROTEASE DOMAIN CONTAINING"/>
    <property type="match status" value="1"/>
</dbReference>
<keyword evidence="1 2" id="KW-0645">Protease</keyword>